<sequence length="132" mass="13425">MPHRVRCTRPLAAFIALAMLPVGALAAISTAKEPAADKVCAIKATPQTGMVKLQAFANAHPKETGTYTFRIEKSGGGGSSLISQGGDFSAAAGGSQLLSSVMLDAAGSRYKAVLDLTIDGKTFTCTSTGGGY</sequence>
<dbReference type="InterPro" id="IPR048632">
    <property type="entry name" value="CsgH-like"/>
</dbReference>
<evidence type="ECO:0000259" key="2">
    <source>
        <dbReference type="Pfam" id="PF21112"/>
    </source>
</evidence>
<feature type="signal peptide" evidence="1">
    <location>
        <begin position="1"/>
        <end position="26"/>
    </location>
</feature>
<dbReference type="Pfam" id="PF21112">
    <property type="entry name" value="CsgH"/>
    <property type="match status" value="1"/>
</dbReference>
<keyword evidence="1" id="KW-0732">Signal</keyword>
<evidence type="ECO:0000313" key="4">
    <source>
        <dbReference type="Proteomes" id="UP000077098"/>
    </source>
</evidence>
<dbReference type="RefSeq" id="WP_063951739.1">
    <property type="nucleotide sequence ID" value="NZ_LXPS01000041.1"/>
</dbReference>
<dbReference type="Proteomes" id="UP000077098">
    <property type="component" value="Unassembled WGS sequence"/>
</dbReference>
<comment type="caution">
    <text evidence="3">The sequence shown here is derived from an EMBL/GenBank/DDBJ whole genome shotgun (WGS) entry which is preliminary data.</text>
</comment>
<evidence type="ECO:0000313" key="3">
    <source>
        <dbReference type="EMBL" id="OAE36329.1"/>
    </source>
</evidence>
<dbReference type="InterPro" id="IPR047726">
    <property type="entry name" value="CsgH_dom"/>
</dbReference>
<organism evidence="3 4">
    <name type="scientific">Agrobacterium tumefaciens</name>
    <dbReference type="NCBI Taxonomy" id="358"/>
    <lineage>
        <taxon>Bacteria</taxon>
        <taxon>Pseudomonadati</taxon>
        <taxon>Pseudomonadota</taxon>
        <taxon>Alphaproteobacteria</taxon>
        <taxon>Hyphomicrobiales</taxon>
        <taxon>Rhizobiaceae</taxon>
        <taxon>Rhizobium/Agrobacterium group</taxon>
        <taxon>Agrobacterium</taxon>
        <taxon>Agrobacterium tumefaciens complex</taxon>
    </lineage>
</organism>
<gene>
    <name evidence="3" type="ORF">A7J57_07145</name>
</gene>
<proteinExistence type="predicted"/>
<dbReference type="EMBL" id="LXPS01000041">
    <property type="protein sequence ID" value="OAE36329.1"/>
    <property type="molecule type" value="Genomic_DNA"/>
</dbReference>
<dbReference type="NCBIfam" id="NF041112">
    <property type="entry name" value="chap_CsgH_alph"/>
    <property type="match status" value="1"/>
</dbReference>
<dbReference type="InterPro" id="IPR053722">
    <property type="entry name" value="Curli_assembly_CsgC/AgfC"/>
</dbReference>
<accession>A0A176WT94</accession>
<feature type="chain" id="PRO_5008052708" description="CsgH-like domain-containing protein" evidence="1">
    <location>
        <begin position="27"/>
        <end position="132"/>
    </location>
</feature>
<evidence type="ECO:0000256" key="1">
    <source>
        <dbReference type="SAM" id="SignalP"/>
    </source>
</evidence>
<reference evidence="3 4" key="1">
    <citation type="submission" date="2016-05" db="EMBL/GenBank/DDBJ databases">
        <authorList>
            <person name="Lavstsen T."/>
            <person name="Jespersen J.S."/>
        </authorList>
    </citation>
    <scope>NUCLEOTIDE SEQUENCE [LARGE SCALE GENOMIC DNA]</scope>
    <source>
        <strain evidence="3 4">KCJ1736</strain>
    </source>
</reference>
<protein>
    <recommendedName>
        <fullName evidence="2">CsgH-like domain-containing protein</fullName>
    </recommendedName>
</protein>
<name>A0A176WT94_AGRTU</name>
<dbReference type="AlphaFoldDB" id="A0A176WT94"/>
<dbReference type="Gene3D" id="2.60.40.2420">
    <property type="match status" value="1"/>
</dbReference>
<feature type="domain" description="CsgH-like" evidence="2">
    <location>
        <begin position="40"/>
        <end position="125"/>
    </location>
</feature>